<feature type="domain" description="N-acetyltransferase" evidence="10">
    <location>
        <begin position="250"/>
        <end position="401"/>
    </location>
</feature>
<gene>
    <name evidence="11" type="ORF">ABFY20_04390</name>
</gene>
<dbReference type="SUPFAM" id="SSF48498">
    <property type="entry name" value="Tetracyclin repressor-like, C-terminal domain"/>
    <property type="match status" value="1"/>
</dbReference>
<keyword evidence="5" id="KW-0804">Transcription</keyword>
<dbReference type="RefSeq" id="WP_368498725.1">
    <property type="nucleotide sequence ID" value="NZ_CP162511.1"/>
</dbReference>
<dbReference type="PROSITE" id="PS51186">
    <property type="entry name" value="GNAT"/>
    <property type="match status" value="1"/>
</dbReference>
<evidence type="ECO:0000313" key="11">
    <source>
        <dbReference type="EMBL" id="XDI06342.1"/>
    </source>
</evidence>
<dbReference type="CDD" id="cd04301">
    <property type="entry name" value="NAT_SF"/>
    <property type="match status" value="1"/>
</dbReference>
<protein>
    <submittedName>
        <fullName evidence="11">GNAT family acetyltransferase</fullName>
        <ecNumber evidence="11">2.3.1.-</ecNumber>
    </submittedName>
</protein>
<keyword evidence="6 11" id="KW-0012">Acyltransferase</keyword>
<keyword evidence="2 11" id="KW-0808">Transferase</keyword>
<sequence length="401" mass="41505">MARKRDLADQRQRLSEATWSVLTERGLAGLTIRAVAERAGCTTGLVMHAFPSKEALLLHARELLHERTRVRADAVEEEAGREPAAALLAVLLNGAALDDTGVDEARVWVSYLAASLADDGLAERHVAGNRSFIGRVGRWVALSRPDRTAEENSSDALALVALVEGLNALSSADAESYSPEVQRRVLGDAVARLVAGGAPGAGGGGAADAGAAAGDGGASGAGTAPVAAAEVAGAEGVGGASAGLGEGRRVRVRPYAEGDDEGIVALWAECGLTRPWNDPRRDIARKKTVQPELFLVGEAVDGDGRALRDGNGGPVVVATAMIGYDGHRGWVNYLAVAPGMQGHGVGGALMRQAEELLRERGCPKVNLQIRAGNEGVMAFYRSLGYEPDGAVGFGKRLIADA</sequence>
<accession>A0AB39BJQ8</accession>
<proteinExistence type="predicted"/>
<dbReference type="InterPro" id="IPR039538">
    <property type="entry name" value="BetI_C"/>
</dbReference>
<dbReference type="Pfam" id="PF00583">
    <property type="entry name" value="Acetyltransf_1"/>
    <property type="match status" value="1"/>
</dbReference>
<feature type="region of interest" description="Disordered" evidence="8">
    <location>
        <begin position="204"/>
        <end position="223"/>
    </location>
</feature>
<dbReference type="Gene3D" id="1.10.357.10">
    <property type="entry name" value="Tetracycline Repressor, domain 2"/>
    <property type="match status" value="1"/>
</dbReference>
<dbReference type="InterPro" id="IPR000182">
    <property type="entry name" value="GNAT_dom"/>
</dbReference>
<evidence type="ECO:0000259" key="10">
    <source>
        <dbReference type="PROSITE" id="PS51186"/>
    </source>
</evidence>
<dbReference type="GO" id="GO:0016747">
    <property type="term" value="F:acyltransferase activity, transferring groups other than amino-acyl groups"/>
    <property type="evidence" value="ECO:0007669"/>
    <property type="project" value="InterPro"/>
</dbReference>
<keyword evidence="3" id="KW-0805">Transcription regulation</keyword>
<organism evidence="11">
    <name type="scientific">Herbiconiux sp. A18JL235</name>
    <dbReference type="NCBI Taxonomy" id="3152363"/>
    <lineage>
        <taxon>Bacteria</taxon>
        <taxon>Bacillati</taxon>
        <taxon>Actinomycetota</taxon>
        <taxon>Actinomycetes</taxon>
        <taxon>Micrococcales</taxon>
        <taxon>Microbacteriaceae</taxon>
        <taxon>Herbiconiux</taxon>
    </lineage>
</organism>
<evidence type="ECO:0000256" key="1">
    <source>
        <dbReference type="ARBA" id="ARBA00022491"/>
    </source>
</evidence>
<evidence type="ECO:0000256" key="2">
    <source>
        <dbReference type="ARBA" id="ARBA00022679"/>
    </source>
</evidence>
<dbReference type="PROSITE" id="PS50977">
    <property type="entry name" value="HTH_TETR_2"/>
    <property type="match status" value="1"/>
</dbReference>
<dbReference type="PANTHER" id="PTHR43877">
    <property type="entry name" value="AMINOALKYLPHOSPHONATE N-ACETYLTRANSFERASE-RELATED-RELATED"/>
    <property type="match status" value="1"/>
</dbReference>
<dbReference type="Gene3D" id="3.40.630.30">
    <property type="match status" value="1"/>
</dbReference>
<dbReference type="EMBL" id="CP162511">
    <property type="protein sequence ID" value="XDI06342.1"/>
    <property type="molecule type" value="Genomic_DNA"/>
</dbReference>
<dbReference type="SUPFAM" id="SSF55729">
    <property type="entry name" value="Acyl-CoA N-acyltransferases (Nat)"/>
    <property type="match status" value="1"/>
</dbReference>
<evidence type="ECO:0000256" key="5">
    <source>
        <dbReference type="ARBA" id="ARBA00023163"/>
    </source>
</evidence>
<dbReference type="NCBIfam" id="NF002959">
    <property type="entry name" value="PRK03624.1"/>
    <property type="match status" value="1"/>
</dbReference>
<dbReference type="GO" id="GO:0003677">
    <property type="term" value="F:DNA binding"/>
    <property type="evidence" value="ECO:0007669"/>
    <property type="project" value="UniProtKB-UniRule"/>
</dbReference>
<dbReference type="Pfam" id="PF00440">
    <property type="entry name" value="TetR_N"/>
    <property type="match status" value="1"/>
</dbReference>
<feature type="domain" description="HTH tetR-type" evidence="9">
    <location>
        <begin position="8"/>
        <end position="68"/>
    </location>
</feature>
<dbReference type="InterPro" id="IPR050832">
    <property type="entry name" value="Bact_Acetyltransf"/>
</dbReference>
<keyword evidence="1" id="KW-0678">Repressor</keyword>
<dbReference type="InterPro" id="IPR036271">
    <property type="entry name" value="Tet_transcr_reg_TetR-rel_C_sf"/>
</dbReference>
<name>A0AB39BJQ8_9MICO</name>
<dbReference type="InterPro" id="IPR001647">
    <property type="entry name" value="HTH_TetR"/>
</dbReference>
<dbReference type="Pfam" id="PF13977">
    <property type="entry name" value="TetR_C_6"/>
    <property type="match status" value="1"/>
</dbReference>
<dbReference type="AlphaFoldDB" id="A0AB39BJQ8"/>
<dbReference type="InterPro" id="IPR016181">
    <property type="entry name" value="Acyl_CoA_acyltransferase"/>
</dbReference>
<evidence type="ECO:0000256" key="7">
    <source>
        <dbReference type="PROSITE-ProRule" id="PRU00335"/>
    </source>
</evidence>
<reference evidence="11" key="1">
    <citation type="submission" date="2024-05" db="EMBL/GenBank/DDBJ databases">
        <title>Herbiconiux sp. A18JL235.</title>
        <authorList>
            <person name="Zhang G."/>
        </authorList>
    </citation>
    <scope>NUCLEOTIDE SEQUENCE</scope>
    <source>
        <strain evidence="11">A18JL235</strain>
    </source>
</reference>
<keyword evidence="4 7" id="KW-0238">DNA-binding</keyword>
<evidence type="ECO:0000256" key="3">
    <source>
        <dbReference type="ARBA" id="ARBA00023015"/>
    </source>
</evidence>
<feature type="compositionally biased region" description="Gly residues" evidence="8">
    <location>
        <begin position="204"/>
        <end position="220"/>
    </location>
</feature>
<feature type="DNA-binding region" description="H-T-H motif" evidence="7">
    <location>
        <begin position="31"/>
        <end position="50"/>
    </location>
</feature>
<dbReference type="InterPro" id="IPR009057">
    <property type="entry name" value="Homeodomain-like_sf"/>
</dbReference>
<evidence type="ECO:0000256" key="4">
    <source>
        <dbReference type="ARBA" id="ARBA00023125"/>
    </source>
</evidence>
<evidence type="ECO:0000256" key="6">
    <source>
        <dbReference type="ARBA" id="ARBA00023315"/>
    </source>
</evidence>
<dbReference type="EC" id="2.3.1.-" evidence="11"/>
<evidence type="ECO:0000259" key="9">
    <source>
        <dbReference type="PROSITE" id="PS50977"/>
    </source>
</evidence>
<dbReference type="SUPFAM" id="SSF46689">
    <property type="entry name" value="Homeodomain-like"/>
    <property type="match status" value="1"/>
</dbReference>
<evidence type="ECO:0000256" key="8">
    <source>
        <dbReference type="SAM" id="MobiDB-lite"/>
    </source>
</evidence>